<dbReference type="AlphaFoldDB" id="A0A914HXF0"/>
<dbReference type="PANTHER" id="PTHR23416">
    <property type="entry name" value="SIALIC ACID SYNTHASE-RELATED"/>
    <property type="match status" value="1"/>
</dbReference>
<feature type="domain" description="Maltose/galactoside acetyltransferase" evidence="4">
    <location>
        <begin position="25"/>
        <end position="79"/>
    </location>
</feature>
<keyword evidence="5" id="KW-1185">Reference proteome</keyword>
<dbReference type="Gene3D" id="2.160.10.10">
    <property type="entry name" value="Hexapeptide repeat proteins"/>
    <property type="match status" value="1"/>
</dbReference>
<evidence type="ECO:0000313" key="6">
    <source>
        <dbReference type="WBParaSite" id="Gr19_v10_g5365.t1"/>
    </source>
</evidence>
<dbReference type="InterPro" id="IPR018357">
    <property type="entry name" value="Hexapep_transf_CS"/>
</dbReference>
<dbReference type="InterPro" id="IPR051159">
    <property type="entry name" value="Hexapeptide_acetyltransf"/>
</dbReference>
<dbReference type="PANTHER" id="PTHR23416:SF23">
    <property type="entry name" value="ACETYLTRANSFERASE C18B11.09C-RELATED"/>
    <property type="match status" value="1"/>
</dbReference>
<evidence type="ECO:0000256" key="2">
    <source>
        <dbReference type="ARBA" id="ARBA00022679"/>
    </source>
</evidence>
<dbReference type="InterPro" id="IPR011004">
    <property type="entry name" value="Trimer_LpxA-like_sf"/>
</dbReference>
<evidence type="ECO:0000256" key="3">
    <source>
        <dbReference type="ARBA" id="ARBA00023315"/>
    </source>
</evidence>
<dbReference type="InterPro" id="IPR024688">
    <property type="entry name" value="Mac_dom"/>
</dbReference>
<dbReference type="InterPro" id="IPR001451">
    <property type="entry name" value="Hexapep"/>
</dbReference>
<sequence length="245" mass="26396">MSSSNASAKNTHYGRHSADTKKPMLERMVDGELYLCNNPSVYAEIERAENWLSRFNSSLSLSVAERNEILRERIGQLGEGSAIRPPFFCDYGSNIFLGERVMLNYGCCVLDGCRVDIGDKTLIGPAVKIYTADHPRDSALRDQGWEFAKPIRIGRNVWIGGGAAILPGVTVGDDAIIGACAVVTRDVPEGVTVVGNPARPIGQKRDVPKGVTVVGNPARPIGQKRDVPEGVTVVGNPARPIGQKD</sequence>
<name>A0A914HXF0_GLORO</name>
<keyword evidence="2" id="KW-0808">Transferase</keyword>
<dbReference type="SMART" id="SM01266">
    <property type="entry name" value="Mac"/>
    <property type="match status" value="1"/>
</dbReference>
<comment type="similarity">
    <text evidence="1">Belongs to the transferase hexapeptide repeat family.</text>
</comment>
<evidence type="ECO:0000256" key="1">
    <source>
        <dbReference type="ARBA" id="ARBA00007274"/>
    </source>
</evidence>
<reference evidence="6" key="1">
    <citation type="submission" date="2022-11" db="UniProtKB">
        <authorList>
            <consortium name="WormBaseParasite"/>
        </authorList>
    </citation>
    <scope>IDENTIFICATION</scope>
</reference>
<protein>
    <submittedName>
        <fullName evidence="6">Maltose/galactoside acetyltransferase domain-containing protein</fullName>
    </submittedName>
</protein>
<dbReference type="GO" id="GO:0008374">
    <property type="term" value="F:O-acyltransferase activity"/>
    <property type="evidence" value="ECO:0007669"/>
    <property type="project" value="TreeGrafter"/>
</dbReference>
<dbReference type="Proteomes" id="UP000887572">
    <property type="component" value="Unplaced"/>
</dbReference>
<keyword evidence="3" id="KW-0012">Acyltransferase</keyword>
<dbReference type="Pfam" id="PF12464">
    <property type="entry name" value="Mac"/>
    <property type="match status" value="1"/>
</dbReference>
<evidence type="ECO:0000313" key="5">
    <source>
        <dbReference type="Proteomes" id="UP000887572"/>
    </source>
</evidence>
<evidence type="ECO:0000259" key="4">
    <source>
        <dbReference type="SMART" id="SM01266"/>
    </source>
</evidence>
<accession>A0A914HXF0</accession>
<dbReference type="GO" id="GO:0005829">
    <property type="term" value="C:cytosol"/>
    <property type="evidence" value="ECO:0007669"/>
    <property type="project" value="TreeGrafter"/>
</dbReference>
<dbReference type="SUPFAM" id="SSF51161">
    <property type="entry name" value="Trimeric LpxA-like enzymes"/>
    <property type="match status" value="1"/>
</dbReference>
<dbReference type="WBParaSite" id="Gr19_v10_g5365.t1">
    <property type="protein sequence ID" value="Gr19_v10_g5365.t1"/>
    <property type="gene ID" value="Gr19_v10_g5365"/>
</dbReference>
<dbReference type="PROSITE" id="PS00101">
    <property type="entry name" value="HEXAPEP_TRANSFERASES"/>
    <property type="match status" value="1"/>
</dbReference>
<proteinExistence type="inferred from homology"/>
<dbReference type="GO" id="GO:0016407">
    <property type="term" value="F:acetyltransferase activity"/>
    <property type="evidence" value="ECO:0007669"/>
    <property type="project" value="InterPro"/>
</dbReference>
<dbReference type="CDD" id="cd03357">
    <property type="entry name" value="LbH_MAT_GAT"/>
    <property type="match status" value="1"/>
</dbReference>
<organism evidence="5 6">
    <name type="scientific">Globodera rostochiensis</name>
    <name type="common">Golden nematode worm</name>
    <name type="synonym">Heterodera rostochiensis</name>
    <dbReference type="NCBI Taxonomy" id="31243"/>
    <lineage>
        <taxon>Eukaryota</taxon>
        <taxon>Metazoa</taxon>
        <taxon>Ecdysozoa</taxon>
        <taxon>Nematoda</taxon>
        <taxon>Chromadorea</taxon>
        <taxon>Rhabditida</taxon>
        <taxon>Tylenchina</taxon>
        <taxon>Tylenchomorpha</taxon>
        <taxon>Tylenchoidea</taxon>
        <taxon>Heteroderidae</taxon>
        <taxon>Heteroderinae</taxon>
        <taxon>Globodera</taxon>
    </lineage>
</organism>
<dbReference type="Pfam" id="PF00132">
    <property type="entry name" value="Hexapep"/>
    <property type="match status" value="1"/>
</dbReference>
<dbReference type="FunFam" id="2.160.10.10:FF:000025">
    <property type="entry name" value="Hexapeptide-repeat containing-acetyltransferase"/>
    <property type="match status" value="1"/>
</dbReference>